<accession>A0A4U6X6J8</accession>
<dbReference type="EMBL" id="PJEX01000338">
    <property type="protein sequence ID" value="TKW51058.1"/>
    <property type="molecule type" value="Genomic_DNA"/>
</dbReference>
<keyword evidence="2" id="KW-1185">Reference proteome</keyword>
<evidence type="ECO:0000313" key="2">
    <source>
        <dbReference type="Proteomes" id="UP000310108"/>
    </source>
</evidence>
<sequence length="141" mass="15381">MNLLFFIITLPLFTLLPLLITSKTAMRFSTSALAGAVFFAFFANADYHDSCTCHNGGMYNWRLTTKACETEATLLAKRTRWGTVKYDTPSGRCKSVGVSDLIAGEEFTALCKALASQVGFPCAFDNSATCFADPDDVSSWC</sequence>
<dbReference type="Proteomes" id="UP000310108">
    <property type="component" value="Unassembled WGS sequence"/>
</dbReference>
<dbReference type="OrthoDB" id="3873024at2759"/>
<name>A0A4U6X6J8_9PEZI</name>
<evidence type="ECO:0000313" key="1">
    <source>
        <dbReference type="EMBL" id="TKW51058.1"/>
    </source>
</evidence>
<proteinExistence type="predicted"/>
<gene>
    <name evidence="1" type="ORF">CTA1_9459</name>
</gene>
<organism evidence="1 2">
    <name type="scientific">Colletotrichum tanaceti</name>
    <dbReference type="NCBI Taxonomy" id="1306861"/>
    <lineage>
        <taxon>Eukaryota</taxon>
        <taxon>Fungi</taxon>
        <taxon>Dikarya</taxon>
        <taxon>Ascomycota</taxon>
        <taxon>Pezizomycotina</taxon>
        <taxon>Sordariomycetes</taxon>
        <taxon>Hypocreomycetidae</taxon>
        <taxon>Glomerellales</taxon>
        <taxon>Glomerellaceae</taxon>
        <taxon>Colletotrichum</taxon>
        <taxon>Colletotrichum destructivum species complex</taxon>
    </lineage>
</organism>
<dbReference type="AlphaFoldDB" id="A0A4U6X6J8"/>
<protein>
    <submittedName>
        <fullName evidence="1">Uncharacterized protein</fullName>
    </submittedName>
</protein>
<reference evidence="1 2" key="1">
    <citation type="journal article" date="2019" name="PLoS ONE">
        <title>Comparative genome analysis indicates high evolutionary potential of pathogenicity genes in Colletotrichum tanaceti.</title>
        <authorList>
            <person name="Lelwala R.V."/>
            <person name="Korhonen P.K."/>
            <person name="Young N.D."/>
            <person name="Scott J.B."/>
            <person name="Ades P.A."/>
            <person name="Gasser R.B."/>
            <person name="Taylor P.W.J."/>
        </authorList>
    </citation>
    <scope>NUCLEOTIDE SEQUENCE [LARGE SCALE GENOMIC DNA]</scope>
    <source>
        <strain evidence="1">BRIP57314</strain>
    </source>
</reference>
<comment type="caution">
    <text evidence="1">The sequence shown here is derived from an EMBL/GenBank/DDBJ whole genome shotgun (WGS) entry which is preliminary data.</text>
</comment>